<feature type="transmembrane region" description="Helical" evidence="4">
    <location>
        <begin position="174"/>
        <end position="197"/>
    </location>
</feature>
<feature type="domain" description="Major facilitator superfamily (MFS) profile" evidence="5">
    <location>
        <begin position="80"/>
        <end position="480"/>
    </location>
</feature>
<keyword evidence="4" id="KW-1133">Transmembrane helix</keyword>
<feature type="transmembrane region" description="Helical" evidence="4">
    <location>
        <begin position="361"/>
        <end position="382"/>
    </location>
</feature>
<feature type="transmembrane region" description="Helical" evidence="4">
    <location>
        <begin position="79"/>
        <end position="99"/>
    </location>
</feature>
<accession>A0A875S0P8</accession>
<dbReference type="GO" id="GO:0022857">
    <property type="term" value="F:transmembrane transporter activity"/>
    <property type="evidence" value="ECO:0007669"/>
    <property type="project" value="InterPro"/>
</dbReference>
<dbReference type="InterPro" id="IPR020846">
    <property type="entry name" value="MFS_dom"/>
</dbReference>
<proteinExistence type="inferred from homology"/>
<feature type="compositionally biased region" description="Polar residues" evidence="3">
    <location>
        <begin position="1"/>
        <end position="13"/>
    </location>
</feature>
<feature type="region of interest" description="Disordered" evidence="3">
    <location>
        <begin position="1"/>
        <end position="50"/>
    </location>
</feature>
<gene>
    <name evidence="6" type="ORF">FOA43_001813</name>
</gene>
<evidence type="ECO:0000256" key="4">
    <source>
        <dbReference type="SAM" id="Phobius"/>
    </source>
</evidence>
<keyword evidence="4" id="KW-0472">Membrane</keyword>
<evidence type="ECO:0000259" key="5">
    <source>
        <dbReference type="PROSITE" id="PS50850"/>
    </source>
</evidence>
<dbReference type="PANTHER" id="PTHR11360:SF177">
    <property type="entry name" value="RIBOFLAVIN TRANSPORTER MCH5"/>
    <property type="match status" value="1"/>
</dbReference>
<reference evidence="6" key="1">
    <citation type="submission" date="2020-10" db="EMBL/GenBank/DDBJ databases">
        <authorList>
            <person name="Roach M.J.R."/>
        </authorList>
    </citation>
    <scope>NUCLEOTIDE SEQUENCE</scope>
    <source>
        <strain evidence="6">CBS 1945</strain>
    </source>
</reference>
<dbReference type="EMBL" id="CP064812">
    <property type="protein sequence ID" value="QPG74483.1"/>
    <property type="molecule type" value="Genomic_DNA"/>
</dbReference>
<dbReference type="Proteomes" id="UP000662931">
    <property type="component" value="Chromosome 1"/>
</dbReference>
<evidence type="ECO:0000256" key="1">
    <source>
        <dbReference type="ARBA" id="ARBA00004141"/>
    </source>
</evidence>
<keyword evidence="7" id="KW-1185">Reference proteome</keyword>
<keyword evidence="4" id="KW-0812">Transmembrane</keyword>
<evidence type="ECO:0000256" key="2">
    <source>
        <dbReference type="ARBA" id="ARBA00006727"/>
    </source>
</evidence>
<comment type="similarity">
    <text evidence="2">Belongs to the major facilitator superfamily. Monocarboxylate porter (TC 2.A.1.13) family.</text>
</comment>
<dbReference type="PROSITE" id="PS50850">
    <property type="entry name" value="MFS"/>
    <property type="match status" value="1"/>
</dbReference>
<feature type="transmembrane region" description="Helical" evidence="4">
    <location>
        <begin position="151"/>
        <end position="168"/>
    </location>
</feature>
<dbReference type="SUPFAM" id="SSF103473">
    <property type="entry name" value="MFS general substrate transporter"/>
    <property type="match status" value="1"/>
</dbReference>
<feature type="compositionally biased region" description="Polar residues" evidence="3">
    <location>
        <begin position="37"/>
        <end position="48"/>
    </location>
</feature>
<feature type="transmembrane region" description="Helical" evidence="4">
    <location>
        <begin position="388"/>
        <end position="414"/>
    </location>
</feature>
<dbReference type="Gene3D" id="1.20.1250.20">
    <property type="entry name" value="MFS general substrate transporter like domains"/>
    <property type="match status" value="2"/>
</dbReference>
<feature type="transmembrane region" description="Helical" evidence="4">
    <location>
        <begin position="426"/>
        <end position="447"/>
    </location>
</feature>
<dbReference type="KEGG" id="bnn:FOA43_001813"/>
<dbReference type="Pfam" id="PF07690">
    <property type="entry name" value="MFS_1"/>
    <property type="match status" value="1"/>
</dbReference>
<evidence type="ECO:0000313" key="6">
    <source>
        <dbReference type="EMBL" id="QPG74483.1"/>
    </source>
</evidence>
<feature type="transmembrane region" description="Helical" evidence="4">
    <location>
        <begin position="209"/>
        <end position="229"/>
    </location>
</feature>
<comment type="subcellular location">
    <subcellularLocation>
        <location evidence="1">Membrane</location>
        <topology evidence="1">Multi-pass membrane protein</topology>
    </subcellularLocation>
</comment>
<dbReference type="PANTHER" id="PTHR11360">
    <property type="entry name" value="MONOCARBOXYLATE TRANSPORTER"/>
    <property type="match status" value="1"/>
</dbReference>
<dbReference type="GO" id="GO:0032218">
    <property type="term" value="P:riboflavin transport"/>
    <property type="evidence" value="ECO:0007669"/>
    <property type="project" value="TreeGrafter"/>
</dbReference>
<dbReference type="InterPro" id="IPR011701">
    <property type="entry name" value="MFS"/>
</dbReference>
<feature type="transmembrane region" description="Helical" evidence="4">
    <location>
        <begin position="241"/>
        <end position="261"/>
    </location>
</feature>
<feature type="transmembrane region" description="Helical" evidence="4">
    <location>
        <begin position="298"/>
        <end position="324"/>
    </location>
</feature>
<sequence length="804" mass="90442">MLNPALSPTSPKSDPTLGDQELQNLDMLTKESPEFPTYTQDTSDTASLDQEAYRYSDTDHQQDSNSPEDKAGLYPDGGWRAYSAVLGCFLCCFTVFGMMDSVGAVESYVQSNQLQSTSVSTVSWIFSIYLFISMFLGIFVGPIYDSSGSRWLLSVGTVFTFIGIFTSGSCTQVYQFILSYGVCLGIGTGIMMVPAVSTISSWFSREKRPFLLGMVQSGGSTGGLIFPIMLQFLFPKYGFKWSMRIIAFFNLGVDIVGIILAKDRLKEIREKTGQIDKRTLLDKLKHPVDLKSFKDTPFITLAISLFMNEVAVMIVITYISSYAIAQGASEGESYNMVTILNAMGVLGANIPSYFANFYGPFNMMILMSATLSIVIFVIWLPFGKYTAALYVFVSIFGFCCSSTFALTGATVSAITRKTSDFGKRYGAAYAFVSFESLISLPISGAFIKEKTPKYYDRMIEYPGLFNLSNFIALDSYESQLPIENVSVAGLVDLTRSLDHVSDEKYDSAVELYLSIASYCKRIILDKDLARFDFSLKDVFKIWEIRLNLLLMSVQLTDSKGRIPIPNAKFLRSEVDVLLKELMKLNDKEKTDMESLPDEISFNFGLLIYRVRYGSNVLLLNNYFRQIFNFRLGLANQKTRLLASRRIHRLLFSISALLVVRKQYLELFSQLIDVLACLDRSEIKLTAQVGLLAALVGILMLNEDSDIHNSGYYNDIVQAYDRSLLDHSVFEDLEQVDVISDLEDLVQRVSESQSITPSTVCHLCGRYEMQYMVKDEVAQNNKLDDLLSIVYDLWFKNVHNMYALE</sequence>
<feature type="transmembrane region" description="Helical" evidence="4">
    <location>
        <begin position="119"/>
        <end position="144"/>
    </location>
</feature>
<dbReference type="OrthoDB" id="6509908at2759"/>
<evidence type="ECO:0000313" key="7">
    <source>
        <dbReference type="Proteomes" id="UP000662931"/>
    </source>
</evidence>
<protein>
    <recommendedName>
        <fullName evidence="5">Major facilitator superfamily (MFS) profile domain-containing protein</fullName>
    </recommendedName>
</protein>
<dbReference type="GO" id="GO:0016020">
    <property type="term" value="C:membrane"/>
    <property type="evidence" value="ECO:0007669"/>
    <property type="project" value="UniProtKB-SubCell"/>
</dbReference>
<feature type="transmembrane region" description="Helical" evidence="4">
    <location>
        <begin position="336"/>
        <end position="354"/>
    </location>
</feature>
<dbReference type="GeneID" id="62195214"/>
<dbReference type="CDD" id="cd17352">
    <property type="entry name" value="MFS_MCT_SLC16"/>
    <property type="match status" value="1"/>
</dbReference>
<organism evidence="6 7">
    <name type="scientific">Eeniella nana</name>
    <name type="common">Yeast</name>
    <name type="synonym">Brettanomyces nanus</name>
    <dbReference type="NCBI Taxonomy" id="13502"/>
    <lineage>
        <taxon>Eukaryota</taxon>
        <taxon>Fungi</taxon>
        <taxon>Dikarya</taxon>
        <taxon>Ascomycota</taxon>
        <taxon>Saccharomycotina</taxon>
        <taxon>Pichiomycetes</taxon>
        <taxon>Pichiales</taxon>
        <taxon>Pichiaceae</taxon>
        <taxon>Brettanomyces</taxon>
    </lineage>
</organism>
<dbReference type="InterPro" id="IPR050327">
    <property type="entry name" value="Proton-linked_MCT"/>
</dbReference>
<dbReference type="AlphaFoldDB" id="A0A875S0P8"/>
<name>A0A875S0P8_EENNA</name>
<dbReference type="RefSeq" id="XP_038778048.1">
    <property type="nucleotide sequence ID" value="XM_038922120.1"/>
</dbReference>
<evidence type="ECO:0000256" key="3">
    <source>
        <dbReference type="SAM" id="MobiDB-lite"/>
    </source>
</evidence>
<dbReference type="InterPro" id="IPR036259">
    <property type="entry name" value="MFS_trans_sf"/>
</dbReference>